<dbReference type="AlphaFoldDB" id="A0A120FEV7"/>
<dbReference type="RefSeq" id="WP_062375005.1">
    <property type="nucleotide sequence ID" value="NZ_LNCD01000138.1"/>
</dbReference>
<dbReference type="EMBL" id="LNCD01000138">
    <property type="protein sequence ID" value="KWV41826.1"/>
    <property type="molecule type" value="Genomic_DNA"/>
</dbReference>
<keyword evidence="3" id="KW-1185">Reference proteome</keyword>
<sequence>MLDPALITKCADPSLKPAIVEQFVKAAGSSDPLAVTVRAGGRLVLVPKAGTPEEAMEIVRQNVGHSVVRVGLTQFPAGVGVKDISEVTSGLVDPCVNLRLGTRMFAKILRIVSKWYGNPESAEAFPQVFEDAIDAWKTGEFEAQSVFQAEDPSGLIAGQRELDDPNGGYPGKPASSSSSEPPGENEVGRAGMRIDLSRILGQ</sequence>
<proteinExistence type="predicted"/>
<accession>A0A120FEV7</accession>
<protein>
    <submittedName>
        <fullName evidence="2">Conjugal transfer protein TraH</fullName>
    </submittedName>
</protein>
<reference evidence="2 3" key="1">
    <citation type="submission" date="2015-11" db="EMBL/GenBank/DDBJ databases">
        <title>Draft Genome Sequence of the Strain BR 10423 (Rhizobium sp.) isolated from nodules of Mimosa pudica.</title>
        <authorList>
            <person name="Barauna A.C."/>
            <person name="Zilli J.E."/>
            <person name="Simoes-Araujo J.L."/>
            <person name="Reis V.M."/>
            <person name="James E.K."/>
            <person name="Reis F.B.Jr."/>
            <person name="Rouws L.F."/>
            <person name="Passos S.R."/>
            <person name="Gois S.R."/>
        </authorList>
    </citation>
    <scope>NUCLEOTIDE SEQUENCE [LARGE SCALE GENOMIC DNA]</scope>
    <source>
        <strain evidence="2 3">BR10423</strain>
    </source>
</reference>
<organism evidence="2 3">
    <name type="scientific">Rhizobium altiplani</name>
    <dbReference type="NCBI Taxonomy" id="1864509"/>
    <lineage>
        <taxon>Bacteria</taxon>
        <taxon>Pseudomonadati</taxon>
        <taxon>Pseudomonadota</taxon>
        <taxon>Alphaproteobacteria</taxon>
        <taxon>Hyphomicrobiales</taxon>
        <taxon>Rhizobiaceae</taxon>
        <taxon>Rhizobium/Agrobacterium group</taxon>
        <taxon>Rhizobium</taxon>
    </lineage>
</organism>
<dbReference type="Proteomes" id="UP000068164">
    <property type="component" value="Unassembled WGS sequence"/>
</dbReference>
<gene>
    <name evidence="2" type="ORF">AS026_21845</name>
</gene>
<feature type="region of interest" description="Disordered" evidence="1">
    <location>
        <begin position="153"/>
        <end position="202"/>
    </location>
</feature>
<dbReference type="NCBIfam" id="NF010417">
    <property type="entry name" value="PRK13843.1"/>
    <property type="match status" value="1"/>
</dbReference>
<comment type="caution">
    <text evidence="2">The sequence shown here is derived from an EMBL/GenBank/DDBJ whole genome shotgun (WGS) entry which is preliminary data.</text>
</comment>
<evidence type="ECO:0000256" key="1">
    <source>
        <dbReference type="SAM" id="MobiDB-lite"/>
    </source>
</evidence>
<evidence type="ECO:0000313" key="3">
    <source>
        <dbReference type="Proteomes" id="UP000068164"/>
    </source>
</evidence>
<evidence type="ECO:0000313" key="2">
    <source>
        <dbReference type="EMBL" id="KWV41826.1"/>
    </source>
</evidence>
<dbReference type="InterPro" id="IPR010680">
    <property type="entry name" value="TraH_2"/>
</dbReference>
<name>A0A120FEV7_9HYPH</name>
<dbReference type="Pfam" id="PF06871">
    <property type="entry name" value="TraH_2"/>
    <property type="match status" value="1"/>
</dbReference>
<feature type="compositionally biased region" description="Low complexity" evidence="1">
    <location>
        <begin position="171"/>
        <end position="182"/>
    </location>
</feature>
<dbReference type="OrthoDB" id="8251053at2"/>